<gene>
    <name evidence="1" type="ORF">SAMN05192562_102183</name>
</gene>
<evidence type="ECO:0000313" key="2">
    <source>
        <dbReference type="Proteomes" id="UP000199187"/>
    </source>
</evidence>
<dbReference type="EMBL" id="FPAU01000002">
    <property type="protein sequence ID" value="SFT80376.1"/>
    <property type="molecule type" value="Genomic_DNA"/>
</dbReference>
<dbReference type="AlphaFoldDB" id="A0A1I7AZK1"/>
<accession>A0A1I7AZK1</accession>
<protein>
    <submittedName>
        <fullName evidence="1">AraC family transcriptional regulator, cel operon repressor</fullName>
    </submittedName>
</protein>
<proteinExistence type="predicted"/>
<reference evidence="2" key="1">
    <citation type="submission" date="2016-10" db="EMBL/GenBank/DDBJ databases">
        <authorList>
            <person name="Varghese N."/>
            <person name="Submissions S."/>
        </authorList>
    </citation>
    <scope>NUCLEOTIDE SEQUENCE [LARGE SCALE GENOMIC DNA]</scope>
    <source>
        <strain evidence="2">Ah-143</strain>
    </source>
</reference>
<keyword evidence="2" id="KW-1185">Reference proteome</keyword>
<evidence type="ECO:0000313" key="1">
    <source>
        <dbReference type="EMBL" id="SFT80376.1"/>
    </source>
</evidence>
<sequence>MVYAETVIASLNFRENGLDAFIEAVAFYVINRLRHYREESVIDDVPQWLKMTVETMHDKTQFGEYALEMPHYSVTVIAREASYSSPSLIIKTFKK</sequence>
<dbReference type="Proteomes" id="UP000199187">
    <property type="component" value="Unassembled WGS sequence"/>
</dbReference>
<name>A0A1I7AZK1_9ENTR</name>
<organism evidence="1 2">
    <name type="scientific">Kosakonia arachidis</name>
    <dbReference type="NCBI Taxonomy" id="551989"/>
    <lineage>
        <taxon>Bacteria</taxon>
        <taxon>Pseudomonadati</taxon>
        <taxon>Pseudomonadota</taxon>
        <taxon>Gammaproteobacteria</taxon>
        <taxon>Enterobacterales</taxon>
        <taxon>Enterobacteriaceae</taxon>
        <taxon>Kosakonia</taxon>
    </lineage>
</organism>